<evidence type="ECO:0000313" key="4">
    <source>
        <dbReference type="Proteomes" id="UP000054359"/>
    </source>
</evidence>
<protein>
    <submittedName>
        <fullName evidence="3">Uncharacterized protein</fullName>
    </submittedName>
</protein>
<dbReference type="Proteomes" id="UP000054359">
    <property type="component" value="Unassembled WGS sequence"/>
</dbReference>
<feature type="coiled-coil region" evidence="1">
    <location>
        <begin position="151"/>
        <end position="197"/>
    </location>
</feature>
<name>A0A087UKT0_STEMI</name>
<evidence type="ECO:0000256" key="1">
    <source>
        <dbReference type="SAM" id="Coils"/>
    </source>
</evidence>
<dbReference type="Pfam" id="PF15798">
    <property type="entry name" value="PRAS"/>
    <property type="match status" value="1"/>
</dbReference>
<keyword evidence="4" id="KW-1185">Reference proteome</keyword>
<dbReference type="STRING" id="407821.A0A087UKT0"/>
<dbReference type="OMA" id="CSIYTHA"/>
<keyword evidence="1" id="KW-0175">Coiled coil</keyword>
<dbReference type="PANTHER" id="PTHR21844">
    <property type="entry name" value="AKT1 SUBSTRATE 1 PROTEIN"/>
    <property type="match status" value="1"/>
</dbReference>
<dbReference type="OrthoDB" id="9992964at2759"/>
<dbReference type="GO" id="GO:0005737">
    <property type="term" value="C:cytoplasm"/>
    <property type="evidence" value="ECO:0007669"/>
    <property type="project" value="TreeGrafter"/>
</dbReference>
<sequence length="411" mass="46181">MSVRVFACHCLNIQVSGREGKVKLQDVKDLDLPEEVMSDPFFSGKAYDVILDLVGITMAKKLLCKTRIAGGKWTVNTCTSCMLDVFAQHPDIDDRVLVSPDTEKGAEKISSLMASDRYSKLFRMILPEINDNFIQNNIDIELYNGNLDQSIENVQREVSNYLRDEQKAMEERIRRFTEEQQSRYAELLQRVRKHKQAMIYLLLRAKEQQPSEDIAVVESPLASPASAVNKDSANESCTSIDSAFDRSETSELSLDGNSKERNVRSLRRTVSNPARPRAKVKREPKRAPLSIDVGGVFDMEEFDVKESLSGQSDDDSDEWENNASDYVDGGKPKEPLMCATSLPMSIPAFSNYSHFSVIDDEDDKMSPIKDPEQIAASMRAIACSVTDGTEMFGELPRRRLNTGELLSSRPI</sequence>
<accession>A0A087UKT0</accession>
<feature type="region of interest" description="Disordered" evidence="2">
    <location>
        <begin position="305"/>
        <end position="332"/>
    </location>
</feature>
<dbReference type="EMBL" id="KK120286">
    <property type="protein sequence ID" value="KFM77969.1"/>
    <property type="molecule type" value="Genomic_DNA"/>
</dbReference>
<feature type="region of interest" description="Disordered" evidence="2">
    <location>
        <begin position="224"/>
        <end position="262"/>
    </location>
</feature>
<dbReference type="AlphaFoldDB" id="A0A087UKT0"/>
<evidence type="ECO:0000313" key="3">
    <source>
        <dbReference type="EMBL" id="KFM77969.1"/>
    </source>
</evidence>
<organism evidence="3 4">
    <name type="scientific">Stegodyphus mimosarum</name>
    <name type="common">African social velvet spider</name>
    <dbReference type="NCBI Taxonomy" id="407821"/>
    <lineage>
        <taxon>Eukaryota</taxon>
        <taxon>Metazoa</taxon>
        <taxon>Ecdysozoa</taxon>
        <taxon>Arthropoda</taxon>
        <taxon>Chelicerata</taxon>
        <taxon>Arachnida</taxon>
        <taxon>Araneae</taxon>
        <taxon>Araneomorphae</taxon>
        <taxon>Entelegynae</taxon>
        <taxon>Eresoidea</taxon>
        <taxon>Eresidae</taxon>
        <taxon>Stegodyphus</taxon>
    </lineage>
</organism>
<evidence type="ECO:0000256" key="2">
    <source>
        <dbReference type="SAM" id="MobiDB-lite"/>
    </source>
</evidence>
<feature type="non-terminal residue" evidence="3">
    <location>
        <position position="411"/>
    </location>
</feature>
<dbReference type="PANTHER" id="PTHR21844:SF2">
    <property type="entry name" value="PROLINE-RICH AKT1 SUBSTRATE 1"/>
    <property type="match status" value="1"/>
</dbReference>
<reference evidence="3 4" key="1">
    <citation type="submission" date="2013-11" db="EMBL/GenBank/DDBJ databases">
        <title>Genome sequencing of Stegodyphus mimosarum.</title>
        <authorList>
            <person name="Bechsgaard J."/>
        </authorList>
    </citation>
    <scope>NUCLEOTIDE SEQUENCE [LARGE SCALE GENOMIC DNA]</scope>
</reference>
<feature type="compositionally biased region" description="Polar residues" evidence="2">
    <location>
        <begin position="229"/>
        <end position="241"/>
    </location>
</feature>
<dbReference type="InterPro" id="IPR026682">
    <property type="entry name" value="AKT1S1"/>
</dbReference>
<proteinExistence type="predicted"/>
<gene>
    <name evidence="3" type="ORF">X975_21314</name>
</gene>
<dbReference type="GO" id="GO:0032007">
    <property type="term" value="P:negative regulation of TOR signaling"/>
    <property type="evidence" value="ECO:0007669"/>
    <property type="project" value="InterPro"/>
</dbReference>
<dbReference type="GO" id="GO:0048011">
    <property type="term" value="P:neurotrophin TRK receptor signaling pathway"/>
    <property type="evidence" value="ECO:0007669"/>
    <property type="project" value="InterPro"/>
</dbReference>